<evidence type="ECO:0000259" key="9">
    <source>
        <dbReference type="Pfam" id="PF01361"/>
    </source>
</evidence>
<dbReference type="HOGENOM" id="CLU_154654_0_0_6"/>
<dbReference type="SUPFAM" id="SSF55331">
    <property type="entry name" value="Tautomerase/MIF"/>
    <property type="match status" value="1"/>
</dbReference>
<protein>
    <recommendedName>
        <fullName evidence="6">2-hydroxymuconate tautomerase</fullName>
        <ecNumber evidence="5">5.3.2.6</ecNumber>
    </recommendedName>
    <alternativeName>
        <fullName evidence="8">4-oxalocrotonate tautomerase</fullName>
    </alternativeName>
</protein>
<dbReference type="PANTHER" id="PTHR35530">
    <property type="entry name" value="TAUTOMERASE-RELATED"/>
    <property type="match status" value="1"/>
</dbReference>
<dbReference type="KEGG" id="prh:LT40_01480"/>
<dbReference type="Proteomes" id="UP000029499">
    <property type="component" value="Chromosome"/>
</dbReference>
<dbReference type="EC" id="5.3.2.6" evidence="5"/>
<dbReference type="GO" id="GO:0016853">
    <property type="term" value="F:isomerase activity"/>
    <property type="evidence" value="ECO:0007669"/>
    <property type="project" value="UniProtKB-KW"/>
</dbReference>
<evidence type="ECO:0000313" key="10">
    <source>
        <dbReference type="EMBL" id="AIS16140.1"/>
    </source>
</evidence>
<organism evidence="10 11">
    <name type="scientific">Pseudomonas rhizosphaerae</name>
    <dbReference type="NCBI Taxonomy" id="216142"/>
    <lineage>
        <taxon>Bacteria</taxon>
        <taxon>Pseudomonadati</taxon>
        <taxon>Pseudomonadota</taxon>
        <taxon>Gammaproteobacteria</taxon>
        <taxon>Pseudomonadales</taxon>
        <taxon>Pseudomonadaceae</taxon>
        <taxon>Pseudomonas</taxon>
    </lineage>
</organism>
<evidence type="ECO:0000256" key="6">
    <source>
        <dbReference type="ARBA" id="ARBA00015750"/>
    </source>
</evidence>
<evidence type="ECO:0000256" key="5">
    <source>
        <dbReference type="ARBA" id="ARBA00012667"/>
    </source>
</evidence>
<proteinExistence type="inferred from homology"/>
<dbReference type="InterPro" id="IPR004370">
    <property type="entry name" value="4-OT-like_dom"/>
</dbReference>
<dbReference type="STRING" id="216142.LT40_01480"/>
<dbReference type="EMBL" id="CP009533">
    <property type="protein sequence ID" value="AIS16140.1"/>
    <property type="molecule type" value="Genomic_DNA"/>
</dbReference>
<evidence type="ECO:0000256" key="4">
    <source>
        <dbReference type="ARBA" id="ARBA00011643"/>
    </source>
</evidence>
<dbReference type="Pfam" id="PF01361">
    <property type="entry name" value="Tautomerase"/>
    <property type="match status" value="1"/>
</dbReference>
<name>A0A089YR12_9PSED</name>
<comment type="similarity">
    <text evidence="3">Belongs to the 4-oxalocrotonate tautomerase family.</text>
</comment>
<dbReference type="Gene3D" id="3.30.429.10">
    <property type="entry name" value="Macrophage Migration Inhibitory Factor"/>
    <property type="match status" value="2"/>
</dbReference>
<feature type="domain" description="4-oxalocrotonate tautomerase-like" evidence="9">
    <location>
        <begin position="13"/>
        <end position="56"/>
    </location>
</feature>
<evidence type="ECO:0000256" key="8">
    <source>
        <dbReference type="ARBA" id="ARBA00029674"/>
    </source>
</evidence>
<evidence type="ECO:0000313" key="11">
    <source>
        <dbReference type="Proteomes" id="UP000029499"/>
    </source>
</evidence>
<keyword evidence="7" id="KW-0413">Isomerase</keyword>
<reference evidence="10 11" key="1">
    <citation type="journal article" date="2015" name="J. Biotechnol.">
        <title>Complete genome sequence of Pseudomonas rhizosphaerae IH5T (=DSM 16299T), a phosphate-solubilizing rhizobacterium for bacterial biofertilizer.</title>
        <authorList>
            <person name="Kwak Y."/>
            <person name="Jung B.K."/>
            <person name="Shin J.H."/>
        </authorList>
    </citation>
    <scope>NUCLEOTIDE SEQUENCE [LARGE SCALE GENOMIC DNA]</scope>
    <source>
        <strain evidence="10">DSM 16299</strain>
    </source>
</reference>
<comment type="catalytic activity">
    <reaction evidence="1">
        <text>(2Z,4E)-2-hydroxyhexa-2,4-dienedioate = (3E)-2-oxohex-3-enedioate</text>
        <dbReference type="Rhea" id="RHEA:33431"/>
        <dbReference type="ChEBI" id="CHEBI:28080"/>
        <dbReference type="ChEBI" id="CHEBI:64908"/>
        <dbReference type="EC" id="5.3.2.6"/>
    </reaction>
</comment>
<dbReference type="RefSeq" id="WP_043185567.1">
    <property type="nucleotide sequence ID" value="NZ_CP009533.1"/>
</dbReference>
<accession>A0A089YR12</accession>
<evidence type="ECO:0000256" key="2">
    <source>
        <dbReference type="ARBA" id="ARBA00003024"/>
    </source>
</evidence>
<sequence>MPFARLTMSLDLPVDQRRDLCNELTDLIASALGKRRELTSVLMEVMDVHHWTVGGTDQPTAAHLEVCVTAGTNTEEQKAVFMVGAMALLRSALPDLNPATYIVVKEHPGTDWGYDGRSQADRARRRG</sequence>
<evidence type="ECO:0000256" key="7">
    <source>
        <dbReference type="ARBA" id="ARBA00023235"/>
    </source>
</evidence>
<evidence type="ECO:0000256" key="1">
    <source>
        <dbReference type="ARBA" id="ARBA00001379"/>
    </source>
</evidence>
<keyword evidence="11" id="KW-1185">Reference proteome</keyword>
<evidence type="ECO:0000256" key="3">
    <source>
        <dbReference type="ARBA" id="ARBA00006723"/>
    </source>
</evidence>
<dbReference type="AlphaFoldDB" id="A0A089YR12"/>
<dbReference type="InterPro" id="IPR014347">
    <property type="entry name" value="Tautomerase/MIF_sf"/>
</dbReference>
<comment type="function">
    <text evidence="2">Catalyzes the ketonization of 2-hydroxymuconate stereoselectively to yield 2-oxo-3-hexenedioate.</text>
</comment>
<dbReference type="PANTHER" id="PTHR35530:SF1">
    <property type="entry name" value="2-HYDROXYMUCONATE TAUTOMERASE"/>
    <property type="match status" value="1"/>
</dbReference>
<dbReference type="OrthoDB" id="8561934at2"/>
<comment type="subunit">
    <text evidence="4">Homohexamer.</text>
</comment>
<dbReference type="eggNOG" id="COG1942">
    <property type="taxonomic scope" value="Bacteria"/>
</dbReference>
<gene>
    <name evidence="10" type="ORF">LT40_01480</name>
</gene>